<evidence type="ECO:0000313" key="2">
    <source>
        <dbReference type="Proteomes" id="UP000789860"/>
    </source>
</evidence>
<protein>
    <submittedName>
        <fullName evidence="1">7440_t:CDS:1</fullName>
    </submittedName>
</protein>
<name>A0ACA9MAB2_9GLOM</name>
<evidence type="ECO:0000313" key="1">
    <source>
        <dbReference type="EMBL" id="CAG8574512.1"/>
    </source>
</evidence>
<accession>A0ACA9MAB2</accession>
<comment type="caution">
    <text evidence="1">The sequence shown here is derived from an EMBL/GenBank/DDBJ whole genome shotgun (WGS) entry which is preliminary data.</text>
</comment>
<dbReference type="EMBL" id="CAJVPM010010597">
    <property type="protein sequence ID" value="CAG8574512.1"/>
    <property type="molecule type" value="Genomic_DNA"/>
</dbReference>
<organism evidence="1 2">
    <name type="scientific">Scutellospora calospora</name>
    <dbReference type="NCBI Taxonomy" id="85575"/>
    <lineage>
        <taxon>Eukaryota</taxon>
        <taxon>Fungi</taxon>
        <taxon>Fungi incertae sedis</taxon>
        <taxon>Mucoromycota</taxon>
        <taxon>Glomeromycotina</taxon>
        <taxon>Glomeromycetes</taxon>
        <taxon>Diversisporales</taxon>
        <taxon>Gigasporaceae</taxon>
        <taxon>Scutellospora</taxon>
    </lineage>
</organism>
<dbReference type="Proteomes" id="UP000789860">
    <property type="component" value="Unassembled WGS sequence"/>
</dbReference>
<gene>
    <name evidence="1" type="ORF">SCALOS_LOCUS5969</name>
</gene>
<reference evidence="1" key="1">
    <citation type="submission" date="2021-06" db="EMBL/GenBank/DDBJ databases">
        <authorList>
            <person name="Kallberg Y."/>
            <person name="Tangrot J."/>
            <person name="Rosling A."/>
        </authorList>
    </citation>
    <scope>NUCLEOTIDE SEQUENCE</scope>
    <source>
        <strain evidence="1">AU212A</strain>
    </source>
</reference>
<keyword evidence="2" id="KW-1185">Reference proteome</keyword>
<sequence>MMLKGKRRQNEGPCALCGQQGTNEKFRKLTENLLERVKQSPADAVQLQINDQLCANNRLKMRSQDKTNIVVAEAGIIEEEEELIESNKEEEIGFEESLHNNDELLDDSDENKLVNKENQLKKLIQIAETNYIYDGNDYVQSVELAHNQPGLNTIKESDNFSKLFETQISDLTKVLYNYQREGNPPILDVQEFINVIESREPKLKGLFNTLFLAMNPAGKNQQTKNSLYKKVMLLCYQIAGLRNKQISNVKTEIGLFMLRSGASTYCINTMANMGICSTYQTAFNKLEEIVKSHELSVQKYIKNHSNNLIIGCIDDYHNIHGTRIPSTTSIPQIAHMATVLFNTAEIPPIPFYSERGFSVHNFNGIDSVLLRTILWEQYMISFAHSYNFEKANWKWIRDIMFTNESDLIESLVVHSYDADIPKEYKRKFNQTKLIDLIQLDLKNMNNYIEAIKTFIGFVITRFGLSKDIGYRTFLDLLDNLIPATLDIYTILFRENHFNEYVSTVYRLWSVMKRFNRHNYDKILLAFISDVHYWRLTGHSIIDILENNLRQNNNFAMLFASERSYPYTKKDLDELAKATAIFLLDFFENIWKSQGQIEKRIEGKTVKKVYYYFPYIKYRFSLGALPLGYHSQTIPSQQKLCDRINCFETMDNKIKVLICGHAYHEKCFQLQEEDKKNKSDTDSTLQSDTDSALQSEDCDFDKAEILISKTGNDNQLKEKIA</sequence>
<feature type="non-terminal residue" evidence="1">
    <location>
        <position position="1"/>
    </location>
</feature>
<proteinExistence type="predicted"/>
<feature type="non-terminal residue" evidence="1">
    <location>
        <position position="720"/>
    </location>
</feature>